<gene>
    <name evidence="1" type="ORF">MEUPH1_LOCUS10660</name>
</gene>
<name>A0AAV0WGQ1_9HEMI</name>
<evidence type="ECO:0000313" key="2">
    <source>
        <dbReference type="Proteomes" id="UP001160148"/>
    </source>
</evidence>
<dbReference type="EMBL" id="CARXXK010000002">
    <property type="protein sequence ID" value="CAI6354701.1"/>
    <property type="molecule type" value="Genomic_DNA"/>
</dbReference>
<reference evidence="1 2" key="1">
    <citation type="submission" date="2023-01" db="EMBL/GenBank/DDBJ databases">
        <authorList>
            <person name="Whitehead M."/>
        </authorList>
    </citation>
    <scope>NUCLEOTIDE SEQUENCE [LARGE SCALE GENOMIC DNA]</scope>
</reference>
<organism evidence="1 2">
    <name type="scientific">Macrosiphum euphorbiae</name>
    <name type="common">potato aphid</name>
    <dbReference type="NCBI Taxonomy" id="13131"/>
    <lineage>
        <taxon>Eukaryota</taxon>
        <taxon>Metazoa</taxon>
        <taxon>Ecdysozoa</taxon>
        <taxon>Arthropoda</taxon>
        <taxon>Hexapoda</taxon>
        <taxon>Insecta</taxon>
        <taxon>Pterygota</taxon>
        <taxon>Neoptera</taxon>
        <taxon>Paraneoptera</taxon>
        <taxon>Hemiptera</taxon>
        <taxon>Sternorrhyncha</taxon>
        <taxon>Aphidomorpha</taxon>
        <taxon>Aphidoidea</taxon>
        <taxon>Aphididae</taxon>
        <taxon>Macrosiphini</taxon>
        <taxon>Macrosiphum</taxon>
    </lineage>
</organism>
<keyword evidence="2" id="KW-1185">Reference proteome</keyword>
<sequence length="610" mass="70016">MWLVNFFTKTKNNGREDDINKDKVHEESINISSKHKEEPVINDLKKRVEKVKKIHTKLQELQNKQDLNLNNNLINTLRDKDKQCASTIKNENNLEINNYKIEDILRIIPVIENNLQSLTEKVSCLSSLFDAKQLNAKTVTEQNNSNNFNINTASSSVNKLNVVVDKTIQTNKFTSQGLVSKGNKKMRKNKRRVITKKKYSYQKVKIRRISTKIINKDDKKDQVMNEENVPGYGVKSIDQLTNLDGQLESFFTKIQSALTQCKIDQGKEKSEILFNLFRLDDKINTNYTKVNKLMSNIEQLSKINDFVNHVPLKKQLNLEIKNKHDLKKSIDDVKICIDYLIKPNLIDTLQTQQSVTTDTPITSTNINRTCTSNRCVCKLIDNTNTASTQTINSHDAKKQMKYGDIILCEFLKSKLTLERINRDDHQQISQVNQFSNQIDANKNSYSSLCSKQSNLFSNNGKCDGNQIDIQKSSQLLVCSKKSNHLINNDIRQENPKINHLTVCPKKSVHNFFKFGIENHTTSNQQNTKKSVLEKNKICDFLSSQPIPEWIRLDENLIKSDNVCCKAAAKSSLSNCTLNVSKSYNIERIINDSHDKNDIVYEITQKPDVPK</sequence>
<evidence type="ECO:0000313" key="1">
    <source>
        <dbReference type="EMBL" id="CAI6354701.1"/>
    </source>
</evidence>
<dbReference type="Proteomes" id="UP001160148">
    <property type="component" value="Unassembled WGS sequence"/>
</dbReference>
<protein>
    <submittedName>
        <fullName evidence="1">Uncharacterized protein</fullName>
    </submittedName>
</protein>
<proteinExistence type="predicted"/>
<accession>A0AAV0WGQ1</accession>
<dbReference type="AlphaFoldDB" id="A0AAV0WGQ1"/>
<comment type="caution">
    <text evidence="1">The sequence shown here is derived from an EMBL/GenBank/DDBJ whole genome shotgun (WGS) entry which is preliminary data.</text>
</comment>